<evidence type="ECO:0000313" key="2">
    <source>
        <dbReference type="Proteomes" id="UP000291404"/>
    </source>
</evidence>
<accession>A0A4V2JTV1</accession>
<organism evidence="1 2">
    <name type="scientific">Hamiltosporidium magnivora</name>
    <dbReference type="NCBI Taxonomy" id="148818"/>
    <lineage>
        <taxon>Eukaryota</taxon>
        <taxon>Fungi</taxon>
        <taxon>Fungi incertae sedis</taxon>
        <taxon>Microsporidia</taxon>
        <taxon>Dubosqiidae</taxon>
        <taxon>Hamiltosporidium</taxon>
    </lineage>
</organism>
<dbReference type="VEuPathDB" id="MicrosporidiaDB:CWI39_0969p0010"/>
<dbReference type="VEuPathDB" id="MicrosporidiaDB:CWI39_0969p0020"/>
<keyword evidence="2" id="KW-1185">Reference proteome</keyword>
<proteinExistence type="predicted"/>
<sequence>VISGLPIFPKNNYIFLHFTNIKPNRIRYYKLALRSLNENILKNISNLDFINENTLEVICKEDSKQEIIKTFEEFPAKYVNKHPDLNEDGLLNIKAIKERMKKISKREKLINIRLKRFATKINMLEGTKLIEFLRTTGIEAIDTCTYDNSKLSKTKANISFRLFELDLYNTTYTHNNFNTTPDKIFSNFLVKPHIFPINHIDHKLIITEFLKKSQQTPKFK</sequence>
<gene>
    <name evidence="1" type="ORF">CWI36_2717p0010</name>
</gene>
<dbReference type="AlphaFoldDB" id="A0A4V2JTV1"/>
<dbReference type="Proteomes" id="UP000291404">
    <property type="component" value="Unassembled WGS sequence"/>
</dbReference>
<evidence type="ECO:0000313" key="1">
    <source>
        <dbReference type="EMBL" id="TBT97771.1"/>
    </source>
</evidence>
<dbReference type="VEuPathDB" id="MicrosporidiaDB:CWI36_2717p0010"/>
<protein>
    <submittedName>
        <fullName evidence="1">Uncharacterized protein</fullName>
    </submittedName>
</protein>
<name>A0A4V2JTV1_9MICR</name>
<reference evidence="1 2" key="1">
    <citation type="submission" date="2017-12" db="EMBL/GenBank/DDBJ databases">
        <authorList>
            <person name="Pombert J.-F."/>
            <person name="Haag K.L."/>
            <person name="Ebert D."/>
        </authorList>
    </citation>
    <scope>NUCLEOTIDE SEQUENCE [LARGE SCALE GENOMIC DNA]</scope>
    <source>
        <strain evidence="1">BE-OM-2</strain>
    </source>
</reference>
<comment type="caution">
    <text evidence="1">The sequence shown here is derived from an EMBL/GenBank/DDBJ whole genome shotgun (WGS) entry which is preliminary data.</text>
</comment>
<feature type="non-terminal residue" evidence="1">
    <location>
        <position position="1"/>
    </location>
</feature>
<dbReference type="EMBL" id="PITI01002717">
    <property type="protein sequence ID" value="TBT97771.1"/>
    <property type="molecule type" value="Genomic_DNA"/>
</dbReference>